<dbReference type="Pfam" id="PF08874">
    <property type="entry name" value="DUF1835"/>
    <property type="match status" value="1"/>
</dbReference>
<dbReference type="PANTHER" id="PTHR43133:SF51">
    <property type="entry name" value="RNA POLYMERASE SIGMA FACTOR"/>
    <property type="match status" value="1"/>
</dbReference>
<organism evidence="8 9">
    <name type="scientific">Paenibacillus radicis</name>
    <name type="common">ex Xue et al. 2023</name>
    <dbReference type="NCBI Taxonomy" id="2972489"/>
    <lineage>
        <taxon>Bacteria</taxon>
        <taxon>Bacillati</taxon>
        <taxon>Bacillota</taxon>
        <taxon>Bacilli</taxon>
        <taxon>Bacillales</taxon>
        <taxon>Paenibacillaceae</taxon>
        <taxon>Paenibacillus</taxon>
    </lineage>
</organism>
<accession>A0ABT1YG40</accession>
<evidence type="ECO:0000313" key="9">
    <source>
        <dbReference type="Proteomes" id="UP001300012"/>
    </source>
</evidence>
<dbReference type="InterPro" id="IPR014284">
    <property type="entry name" value="RNA_pol_sigma-70_dom"/>
</dbReference>
<dbReference type="NCBIfam" id="TIGR02937">
    <property type="entry name" value="sigma70-ECF"/>
    <property type="match status" value="1"/>
</dbReference>
<dbReference type="CDD" id="cd06171">
    <property type="entry name" value="Sigma70_r4"/>
    <property type="match status" value="1"/>
</dbReference>
<sequence>MVQYVEDAKQGDRQAFEHIVRHYSAMANAVAYEKLHDFQLAEDAVQEAFTEAFLHLCKLRTAEAFPGWFKTIVVRQCYRIIRKKKHRAVPYTEDRPSIEATASPADISDIIEKKEMQQMVHDSIAGLTSKMRIAVQLFYFQGYSLQEISNLLGTSIPVLKKRLFDARRKLKGSLPVADLISVFNHLYEGGKGMLHIVNGDSVAEKLRQGIVHGDVLVWREVYPHGPVSLYSADWNDRSVRAQYLEQTMGIPQAEFIQGSEAQEKSLADFHKYEEIVLWFEHDLFDQTMLCYLLHWFSGQSLLKTKLSLLCIGEYPGIELFRGLGQLSLEQMETLSGTWKTIGAKELELGKAFWQAYTSPDPSLLQQLLSRDTSALPFANEAFQLHLSRFPSTVNGLGIVEQTTLEMIQAGISSPLELFQDVGNKLNALGMGDLEYWHILMKISQAPYPLLQIHGLRAFPAYNESSIALHDCEAVLTELGKKVLNGEEDWIAKKGIDQWYGGVHLQGNFPRWRWDMYGQALYEVSGED</sequence>
<dbReference type="PANTHER" id="PTHR43133">
    <property type="entry name" value="RNA POLYMERASE ECF-TYPE SIGMA FACTO"/>
    <property type="match status" value="1"/>
</dbReference>
<feature type="domain" description="DUF1835" evidence="7">
    <location>
        <begin position="194"/>
        <end position="299"/>
    </location>
</feature>
<keyword evidence="4" id="KW-0804">Transcription</keyword>
<dbReference type="InterPro" id="IPR036388">
    <property type="entry name" value="WH-like_DNA-bd_sf"/>
</dbReference>
<evidence type="ECO:0000259" key="5">
    <source>
        <dbReference type="Pfam" id="PF04542"/>
    </source>
</evidence>
<protein>
    <submittedName>
        <fullName evidence="8">Sigma-70 family RNA polymerase sigma factor</fullName>
    </submittedName>
</protein>
<dbReference type="Proteomes" id="UP001300012">
    <property type="component" value="Unassembled WGS sequence"/>
</dbReference>
<name>A0ABT1YG40_9BACL</name>
<feature type="domain" description="RNA polymerase sigma-70 region 2" evidence="5">
    <location>
        <begin position="20"/>
        <end position="85"/>
    </location>
</feature>
<dbReference type="Pfam" id="PF08281">
    <property type="entry name" value="Sigma70_r4_2"/>
    <property type="match status" value="1"/>
</dbReference>
<dbReference type="InterPro" id="IPR013325">
    <property type="entry name" value="RNA_pol_sigma_r2"/>
</dbReference>
<evidence type="ECO:0000259" key="7">
    <source>
        <dbReference type="Pfam" id="PF08874"/>
    </source>
</evidence>
<dbReference type="RefSeq" id="WP_258213755.1">
    <property type="nucleotide sequence ID" value="NZ_JANQBD010000008.1"/>
</dbReference>
<proteinExistence type="inferred from homology"/>
<dbReference type="SUPFAM" id="SSF88946">
    <property type="entry name" value="Sigma2 domain of RNA polymerase sigma factors"/>
    <property type="match status" value="1"/>
</dbReference>
<dbReference type="SUPFAM" id="SSF88659">
    <property type="entry name" value="Sigma3 and sigma4 domains of RNA polymerase sigma factors"/>
    <property type="match status" value="1"/>
</dbReference>
<dbReference type="InterPro" id="IPR013249">
    <property type="entry name" value="RNA_pol_sigma70_r4_t2"/>
</dbReference>
<dbReference type="InterPro" id="IPR013324">
    <property type="entry name" value="RNA_pol_sigma_r3/r4-like"/>
</dbReference>
<dbReference type="InterPro" id="IPR039425">
    <property type="entry name" value="RNA_pol_sigma-70-like"/>
</dbReference>
<dbReference type="Gene3D" id="1.10.1740.10">
    <property type="match status" value="1"/>
</dbReference>
<evidence type="ECO:0000256" key="2">
    <source>
        <dbReference type="ARBA" id="ARBA00023015"/>
    </source>
</evidence>
<dbReference type="InterPro" id="IPR007627">
    <property type="entry name" value="RNA_pol_sigma70_r2"/>
</dbReference>
<evidence type="ECO:0000256" key="3">
    <source>
        <dbReference type="ARBA" id="ARBA00023082"/>
    </source>
</evidence>
<dbReference type="Pfam" id="PF04542">
    <property type="entry name" value="Sigma70_r2"/>
    <property type="match status" value="1"/>
</dbReference>
<evidence type="ECO:0000256" key="4">
    <source>
        <dbReference type="ARBA" id="ARBA00023163"/>
    </source>
</evidence>
<evidence type="ECO:0000256" key="1">
    <source>
        <dbReference type="ARBA" id="ARBA00010641"/>
    </source>
</evidence>
<keyword evidence="2" id="KW-0805">Transcription regulation</keyword>
<gene>
    <name evidence="8" type="ORF">NV381_13225</name>
</gene>
<feature type="domain" description="RNA polymerase sigma factor 70 region 4 type 2" evidence="6">
    <location>
        <begin position="118"/>
        <end position="170"/>
    </location>
</feature>
<comment type="caution">
    <text evidence="8">The sequence shown here is derived from an EMBL/GenBank/DDBJ whole genome shotgun (WGS) entry which is preliminary data.</text>
</comment>
<reference evidence="8 9" key="1">
    <citation type="submission" date="2022-08" db="EMBL/GenBank/DDBJ databases">
        <title>Paenibacillus endoradicis sp. nov., Paenibacillus radicibacter sp. nov and Paenibacillus pararadicis sp. nov., three cold-adapted plant growth-promoting bacteria isolated from root of Larix gmelinii in Great Khingan.</title>
        <authorList>
            <person name="Xue H."/>
        </authorList>
    </citation>
    <scope>NUCLEOTIDE SEQUENCE [LARGE SCALE GENOMIC DNA]</scope>
    <source>
        <strain evidence="8 9">N5-1-1-5</strain>
    </source>
</reference>
<keyword evidence="9" id="KW-1185">Reference proteome</keyword>
<dbReference type="EMBL" id="JANQBD010000008">
    <property type="protein sequence ID" value="MCR8632167.1"/>
    <property type="molecule type" value="Genomic_DNA"/>
</dbReference>
<dbReference type="Gene3D" id="1.10.10.10">
    <property type="entry name" value="Winged helix-like DNA-binding domain superfamily/Winged helix DNA-binding domain"/>
    <property type="match status" value="1"/>
</dbReference>
<evidence type="ECO:0000259" key="6">
    <source>
        <dbReference type="Pfam" id="PF08281"/>
    </source>
</evidence>
<evidence type="ECO:0000313" key="8">
    <source>
        <dbReference type="EMBL" id="MCR8632167.1"/>
    </source>
</evidence>
<dbReference type="InterPro" id="IPR014973">
    <property type="entry name" value="DUF1835"/>
</dbReference>
<comment type="similarity">
    <text evidence="1">Belongs to the sigma-70 factor family. ECF subfamily.</text>
</comment>
<keyword evidence="3" id="KW-0731">Sigma factor</keyword>